<proteinExistence type="predicted"/>
<dbReference type="PANTHER" id="PTHR30329">
    <property type="entry name" value="STATOR ELEMENT OF FLAGELLAR MOTOR COMPLEX"/>
    <property type="match status" value="1"/>
</dbReference>
<gene>
    <name evidence="3" type="ORF">THIOM_003708</name>
</gene>
<keyword evidence="4" id="KW-1185">Reference proteome</keyword>
<dbReference type="Pfam" id="PF00691">
    <property type="entry name" value="OmpA"/>
    <property type="match status" value="1"/>
</dbReference>
<evidence type="ECO:0000313" key="3">
    <source>
        <dbReference type="EMBL" id="OAD20580.1"/>
    </source>
</evidence>
<dbReference type="Gene3D" id="3.30.1330.60">
    <property type="entry name" value="OmpA-like domain"/>
    <property type="match status" value="1"/>
</dbReference>
<dbReference type="PANTHER" id="PTHR30329:SF21">
    <property type="entry name" value="LIPOPROTEIN YIAD-RELATED"/>
    <property type="match status" value="1"/>
</dbReference>
<evidence type="ECO:0000313" key="4">
    <source>
        <dbReference type="Proteomes" id="UP000076962"/>
    </source>
</evidence>
<reference evidence="3 4" key="1">
    <citation type="submission" date="2016-05" db="EMBL/GenBank/DDBJ databases">
        <title>Single-cell genome of chain-forming Candidatus Thiomargarita nelsonii and comparison to other large sulfur-oxidizing bacteria.</title>
        <authorList>
            <person name="Winkel M."/>
            <person name="Salman V."/>
            <person name="Woyke T."/>
            <person name="Schulz-Vogt H."/>
            <person name="Richter M."/>
            <person name="Flood B."/>
            <person name="Bailey J."/>
            <person name="Amann R."/>
            <person name="Mussmann M."/>
        </authorList>
    </citation>
    <scope>NUCLEOTIDE SEQUENCE [LARGE SCALE GENOMIC DNA]</scope>
    <source>
        <strain evidence="3 4">THI036</strain>
    </source>
</reference>
<name>A0A176RXU7_9GAMM</name>
<dbReference type="EMBL" id="LUTY01002260">
    <property type="protein sequence ID" value="OAD20580.1"/>
    <property type="molecule type" value="Genomic_DNA"/>
</dbReference>
<feature type="non-terminal residue" evidence="3">
    <location>
        <position position="1"/>
    </location>
</feature>
<protein>
    <submittedName>
        <fullName evidence="3">Protein containing Outer membrane protein, OmpA/MotB</fullName>
    </submittedName>
</protein>
<dbReference type="CDD" id="cd07185">
    <property type="entry name" value="OmpA_C-like"/>
    <property type="match status" value="1"/>
</dbReference>
<dbReference type="Proteomes" id="UP000076962">
    <property type="component" value="Unassembled WGS sequence"/>
</dbReference>
<keyword evidence="1" id="KW-0472">Membrane</keyword>
<dbReference type="SUPFAM" id="SSF103088">
    <property type="entry name" value="OmpA-like"/>
    <property type="match status" value="1"/>
</dbReference>
<evidence type="ECO:0000259" key="2">
    <source>
        <dbReference type="PROSITE" id="PS51123"/>
    </source>
</evidence>
<dbReference type="InterPro" id="IPR050330">
    <property type="entry name" value="Bact_OuterMem_StrucFunc"/>
</dbReference>
<sequence>GKILNKESLLLLYDKQRRDKINRLISDCGLRGLGGAEPKGTFRNVTFHTGSATLTKSAKQQIENLAAAFRQIMPSVIKVHGHTDRQAFKGVTDKAENDRLNIELSQQRAFAVKRELVARGISKKRIQTWGYGSKKPLDKGNSEAAYAKNRRVEIESVD</sequence>
<evidence type="ECO:0000256" key="1">
    <source>
        <dbReference type="PROSITE-ProRule" id="PRU00473"/>
    </source>
</evidence>
<feature type="domain" description="OmpA-like" evidence="2">
    <location>
        <begin position="34"/>
        <end position="158"/>
    </location>
</feature>
<dbReference type="InterPro" id="IPR036737">
    <property type="entry name" value="OmpA-like_sf"/>
</dbReference>
<dbReference type="PROSITE" id="PS51123">
    <property type="entry name" value="OMPA_2"/>
    <property type="match status" value="1"/>
</dbReference>
<dbReference type="GO" id="GO:0016020">
    <property type="term" value="C:membrane"/>
    <property type="evidence" value="ECO:0007669"/>
    <property type="project" value="UniProtKB-UniRule"/>
</dbReference>
<accession>A0A176RXU7</accession>
<comment type="caution">
    <text evidence="3">The sequence shown here is derived from an EMBL/GenBank/DDBJ whole genome shotgun (WGS) entry which is preliminary data.</text>
</comment>
<dbReference type="AlphaFoldDB" id="A0A176RXU7"/>
<dbReference type="InterPro" id="IPR006665">
    <property type="entry name" value="OmpA-like"/>
</dbReference>
<organism evidence="3 4">
    <name type="scientific">Candidatus Thiomargarita nelsonii</name>
    <dbReference type="NCBI Taxonomy" id="1003181"/>
    <lineage>
        <taxon>Bacteria</taxon>
        <taxon>Pseudomonadati</taxon>
        <taxon>Pseudomonadota</taxon>
        <taxon>Gammaproteobacteria</taxon>
        <taxon>Thiotrichales</taxon>
        <taxon>Thiotrichaceae</taxon>
        <taxon>Thiomargarita</taxon>
    </lineage>
</organism>